<dbReference type="PANTHER" id="PTHR45339:SF1">
    <property type="entry name" value="HYBRID SIGNAL TRANSDUCTION HISTIDINE KINASE J"/>
    <property type="match status" value="1"/>
</dbReference>
<dbReference type="InterPro" id="IPR013656">
    <property type="entry name" value="PAS_4"/>
</dbReference>
<feature type="domain" description="Histidine kinase" evidence="19">
    <location>
        <begin position="893"/>
        <end position="1116"/>
    </location>
</feature>
<evidence type="ECO:0000256" key="12">
    <source>
        <dbReference type="ARBA" id="ARBA00023012"/>
    </source>
</evidence>
<dbReference type="Gene3D" id="1.20.120.160">
    <property type="entry name" value="HPT domain"/>
    <property type="match status" value="1"/>
</dbReference>
<dbReference type="Gene3D" id="3.10.580.10">
    <property type="entry name" value="CBS-domain"/>
    <property type="match status" value="1"/>
</dbReference>
<dbReference type="SUPFAM" id="SSF47226">
    <property type="entry name" value="Histidine-containing phosphotransfer domain, HPT domain"/>
    <property type="match status" value="1"/>
</dbReference>
<evidence type="ECO:0000256" key="10">
    <source>
        <dbReference type="ARBA" id="ARBA00022840"/>
    </source>
</evidence>
<dbReference type="InterPro" id="IPR036097">
    <property type="entry name" value="HisK_dim/P_sf"/>
</dbReference>
<evidence type="ECO:0000259" key="22">
    <source>
        <dbReference type="PROSITE" id="PS50113"/>
    </source>
</evidence>
<keyword evidence="7" id="KW-0812">Transmembrane</keyword>
<dbReference type="Gene3D" id="3.30.565.10">
    <property type="entry name" value="Histidine kinase-like ATPase, C-terminal domain"/>
    <property type="match status" value="1"/>
</dbReference>
<dbReference type="InterPro" id="IPR003661">
    <property type="entry name" value="HisK_dim/P_dom"/>
</dbReference>
<dbReference type="InterPro" id="IPR000014">
    <property type="entry name" value="PAS"/>
</dbReference>
<organism evidence="25">
    <name type="scientific">Cyanothece sp. (strain PCC 7425 / ATCC 29141)</name>
    <dbReference type="NCBI Taxonomy" id="395961"/>
    <lineage>
        <taxon>Bacteria</taxon>
        <taxon>Bacillati</taxon>
        <taxon>Cyanobacteriota</taxon>
        <taxon>Cyanophyceae</taxon>
        <taxon>Gomontiellales</taxon>
        <taxon>Cyanothecaceae</taxon>
        <taxon>Cyanothece</taxon>
    </lineage>
</organism>
<name>B8HP17_CYAP4</name>
<dbReference type="InterPro" id="IPR029016">
    <property type="entry name" value="GAF-like_dom_sf"/>
</dbReference>
<dbReference type="GO" id="GO:0005524">
    <property type="term" value="F:ATP binding"/>
    <property type="evidence" value="ECO:0007669"/>
    <property type="project" value="UniProtKB-KW"/>
</dbReference>
<dbReference type="InterPro" id="IPR035965">
    <property type="entry name" value="PAS-like_dom_sf"/>
</dbReference>
<dbReference type="Pfam" id="PF00512">
    <property type="entry name" value="HisKA"/>
    <property type="match status" value="1"/>
</dbReference>
<feature type="region of interest" description="Disordered" evidence="18">
    <location>
        <begin position="1268"/>
        <end position="1311"/>
    </location>
</feature>
<accession>B8HP17</accession>
<evidence type="ECO:0000256" key="2">
    <source>
        <dbReference type="ARBA" id="ARBA00004651"/>
    </source>
</evidence>
<keyword evidence="4" id="KW-1003">Cell membrane</keyword>
<keyword evidence="9 25" id="KW-0418">Kinase</keyword>
<dbReference type="SMART" id="SM00388">
    <property type="entry name" value="HisKA"/>
    <property type="match status" value="1"/>
</dbReference>
<evidence type="ECO:0000256" key="11">
    <source>
        <dbReference type="ARBA" id="ARBA00022989"/>
    </source>
</evidence>
<dbReference type="SUPFAM" id="SSF52172">
    <property type="entry name" value="CheY-like"/>
    <property type="match status" value="1"/>
</dbReference>
<dbReference type="KEGG" id="cyn:Cyan7425_3279"/>
<dbReference type="SMART" id="SM00073">
    <property type="entry name" value="HPT"/>
    <property type="match status" value="1"/>
</dbReference>
<dbReference type="HOGENOM" id="CLU_252300_0_0_3"/>
<feature type="domain" description="PAS" evidence="21">
    <location>
        <begin position="623"/>
        <end position="694"/>
    </location>
</feature>
<dbReference type="GO" id="GO:0005886">
    <property type="term" value="C:plasma membrane"/>
    <property type="evidence" value="ECO:0007669"/>
    <property type="project" value="UniProtKB-SubCell"/>
</dbReference>
<dbReference type="PROSITE" id="PS51371">
    <property type="entry name" value="CBS"/>
    <property type="match status" value="1"/>
</dbReference>
<feature type="coiled-coil region" evidence="17">
    <location>
        <begin position="303"/>
        <end position="348"/>
    </location>
</feature>
<dbReference type="STRING" id="395961.Cyan7425_3279"/>
<dbReference type="InterPro" id="IPR000700">
    <property type="entry name" value="PAS-assoc_C"/>
</dbReference>
<feature type="modified residue" description="4-aspartylphosphate" evidence="15">
    <location>
        <position position="1195"/>
    </location>
</feature>
<evidence type="ECO:0000256" key="8">
    <source>
        <dbReference type="ARBA" id="ARBA00022741"/>
    </source>
</evidence>
<comment type="catalytic activity">
    <reaction evidence="1">
        <text>ATP + protein L-histidine = ADP + protein N-phospho-L-histidine.</text>
        <dbReference type="EC" id="2.7.13.3"/>
    </reaction>
</comment>
<feature type="domain" description="PAC" evidence="22">
    <location>
        <begin position="698"/>
        <end position="750"/>
    </location>
</feature>
<dbReference type="FunFam" id="1.10.287.130:FF:000038">
    <property type="entry name" value="Sensory transduction histidine kinase"/>
    <property type="match status" value="1"/>
</dbReference>
<evidence type="ECO:0000259" key="19">
    <source>
        <dbReference type="PROSITE" id="PS50109"/>
    </source>
</evidence>
<dbReference type="InterPro" id="IPR001789">
    <property type="entry name" value="Sig_transdc_resp-reg_receiver"/>
</dbReference>
<dbReference type="InterPro" id="IPR000644">
    <property type="entry name" value="CBS_dom"/>
</dbReference>
<evidence type="ECO:0000256" key="14">
    <source>
        <dbReference type="PROSITE-ProRule" id="PRU00110"/>
    </source>
</evidence>
<reference evidence="25" key="1">
    <citation type="submission" date="2009-01" db="EMBL/GenBank/DDBJ databases">
        <title>Complete sequence of chromosome Cyanothece sp. PCC 7425.</title>
        <authorList>
            <consortium name="US DOE Joint Genome Institute"/>
            <person name="Lucas S."/>
            <person name="Copeland A."/>
            <person name="Lapidus A."/>
            <person name="Glavina del Rio T."/>
            <person name="Dalin E."/>
            <person name="Tice H."/>
            <person name="Bruce D."/>
            <person name="Goodwin L."/>
            <person name="Pitluck S."/>
            <person name="Sims D."/>
            <person name="Meineke L."/>
            <person name="Brettin T."/>
            <person name="Detter J.C."/>
            <person name="Han C."/>
            <person name="Larimer F."/>
            <person name="Land M."/>
            <person name="Hauser L."/>
            <person name="Kyrpides N."/>
            <person name="Ovchinnikova G."/>
            <person name="Liberton M."/>
            <person name="Stoeckel J."/>
            <person name="Banerjee A."/>
            <person name="Singh A."/>
            <person name="Page L."/>
            <person name="Sato H."/>
            <person name="Zhao L."/>
            <person name="Sherman L."/>
            <person name="Pakrasi H."/>
            <person name="Richardson P."/>
        </authorList>
    </citation>
    <scope>NUCLEOTIDE SEQUENCE</scope>
    <source>
        <strain evidence="25">PCC 7425</strain>
    </source>
</reference>
<keyword evidence="11" id="KW-1133">Transmembrane helix</keyword>
<dbReference type="InterPro" id="IPR005467">
    <property type="entry name" value="His_kinase_dom"/>
</dbReference>
<evidence type="ECO:0000256" key="1">
    <source>
        <dbReference type="ARBA" id="ARBA00000085"/>
    </source>
</evidence>
<dbReference type="PROSITE" id="PS50112">
    <property type="entry name" value="PAS"/>
    <property type="match status" value="2"/>
</dbReference>
<dbReference type="PROSITE" id="PS50894">
    <property type="entry name" value="HPT"/>
    <property type="match status" value="1"/>
</dbReference>
<dbReference type="InterPro" id="IPR003594">
    <property type="entry name" value="HATPase_dom"/>
</dbReference>
<gene>
    <name evidence="25" type="ordered locus">Cyan7425_3279</name>
</gene>
<evidence type="ECO:0000259" key="24">
    <source>
        <dbReference type="PROSITE" id="PS51371"/>
    </source>
</evidence>
<dbReference type="PROSITE" id="PS50110">
    <property type="entry name" value="RESPONSE_REGULATORY"/>
    <property type="match status" value="1"/>
</dbReference>
<comment type="subcellular location">
    <subcellularLocation>
        <location evidence="2">Cell membrane</location>
        <topology evidence="2">Multi-pass membrane protein</topology>
    </subcellularLocation>
</comment>
<dbReference type="InterPro" id="IPR046342">
    <property type="entry name" value="CBS_dom_sf"/>
</dbReference>
<dbReference type="SUPFAM" id="SSF47384">
    <property type="entry name" value="Homodimeric domain of signal transducing histidine kinase"/>
    <property type="match status" value="1"/>
</dbReference>
<sequence length="1433" mass="159671">MAVTSSADRGEWTSLIRRDCLPVPSHTPVQTVLEQMHGDRPTCVLVCQQERLVGLFTVQDAVRLMVQEYPWQTASIGEVMAPAIAVLKIDDNHDLSAIRQLFQRHRLTHLAVVAAEDRPVGVLLECDLKALGKAEATFQTQAVQVQHQFQQELNRYQKAETTLRQIVQGTATETGEDFFPALVENLATVLGVRHVLVSELRGDQMYTLAFWSNHQQQPNIAYSLLEGACCRRAVAEGTYCISSGVQQTYPGNAIMQSLNADSYLGVALTAPGGKVLGTLCIIDDKPLVDPVWAESLLRMFADRASAELRRQQADQSLEALKNELEKKVAERTAALEDSQARLDRLSENLPGMIFRYLTRPDGTDAFLYVSPRCRELFEVEPEAVLSQTIHPFSFIHPEDRPKVQARIARCLAQNSTICEENFQIITPSGDQKYLQAVASLFHQPNGEVIWDGLMLDISKIQRAEIALKTLVAGTATATGANFFRELARCTATALKVPYVLVTERIGNCLETLGFWAEGMLQPKLNYEISQTPCEVSLREGSLCQVRGVKEAFPNDPHLIEMQADGYLGVALKDAQGQAIGNLCILDRQPLRHVELAEQILQVFAARAGVELERQQAELEVRQTQRFLDSIIENLPNMVFVKDAQFLRFVRFNKAGEELLGYVREDLLGKNDYDFFPAQEADFFVSKDREVLATGNLLDIAEEQIQTRTGETRLLHTKKIPILNDAGQPQYLLGISEDITEYRQAELALRESETRLRLALEVSQAIAWERDLEADLVYFTGAMTLPVPATLSFAELLGLIHPLDREAFQRAHQTAIANRGSFQIEHRIRVADAAQTWRWYQVQASVITDANNQPIRLIGMSFDISDRKQAEAELLQAKETAEAATRAKGDFLATMSHEIRTPMNAVIGMTGLLLNTPLSPEQRQYGETIRNAGESLLSVINDILDFSRIESGHLDLEEHPFELPHCVAEVIDLLANRAVEKSLHLEVQIDPGVPAVIVADSARLRQILVNLVANALKFTDQGEVMIRVKSVAVSPDGQQQTLEFSVQDTGIGIAPKQLEHLFQPFSQVDSSSTRRYGGSGLGLVISKRLCERMGGQIRVQSRAGVGSTFSFTLPVRVSLTPIMPRIDPPSLTSQPWDSSFALRYPLKILVAEDNTTNQQVIRLMLQQLGYAADLVANGQEAIQALNQQPYDLLFMDLQMPIMDGLSATRQIRQSMGPDPWIIGLSANAFADTQAEAFVAGMNDYLTKPLKIETLAAALQGFPYPQSLSPELFTPEPLSPADQGMEPLAPQEVQPDRANGTPKPSLAEPESREEPICVSYLRNRFKPSSLRTLIEMFLEDAAQHLQHLGTALEEENYPHLNHVAHSLKGSSATMSAQELARLCQELEQLSRRSGLELTAIDRLTLNNLLRQLETEYHRVATALKQEWEWQDQTMA</sequence>
<dbReference type="SMART" id="SM00065">
    <property type="entry name" value="GAF"/>
    <property type="match status" value="2"/>
</dbReference>
<dbReference type="PROSITE" id="PS50109">
    <property type="entry name" value="HIS_KIN"/>
    <property type="match status" value="1"/>
</dbReference>
<evidence type="ECO:0000313" key="25">
    <source>
        <dbReference type="EMBL" id="ACL45604.1"/>
    </source>
</evidence>
<keyword evidence="16" id="KW-0129">CBS domain</keyword>
<dbReference type="InterPro" id="IPR003018">
    <property type="entry name" value="GAF"/>
</dbReference>
<evidence type="ECO:0000259" key="21">
    <source>
        <dbReference type="PROSITE" id="PS50112"/>
    </source>
</evidence>
<dbReference type="NCBIfam" id="TIGR00229">
    <property type="entry name" value="sensory_box"/>
    <property type="match status" value="2"/>
</dbReference>
<feature type="domain" description="PAS" evidence="21">
    <location>
        <begin position="338"/>
        <end position="414"/>
    </location>
</feature>
<dbReference type="InterPro" id="IPR001610">
    <property type="entry name" value="PAC"/>
</dbReference>
<dbReference type="SMART" id="SM00387">
    <property type="entry name" value="HATPase_c"/>
    <property type="match status" value="1"/>
</dbReference>
<dbReference type="CDD" id="cd17546">
    <property type="entry name" value="REC_hyHK_CKI1_RcsC-like"/>
    <property type="match status" value="1"/>
</dbReference>
<dbReference type="SUPFAM" id="SSF55874">
    <property type="entry name" value="ATPase domain of HSP90 chaperone/DNA topoisomerase II/histidine kinase"/>
    <property type="match status" value="1"/>
</dbReference>
<feature type="domain" description="PAC" evidence="22">
    <location>
        <begin position="821"/>
        <end position="875"/>
    </location>
</feature>
<dbReference type="CDD" id="cd00130">
    <property type="entry name" value="PAS"/>
    <property type="match status" value="3"/>
</dbReference>
<dbReference type="Gene3D" id="1.10.287.130">
    <property type="match status" value="1"/>
</dbReference>
<evidence type="ECO:0000256" key="18">
    <source>
        <dbReference type="SAM" id="MobiDB-lite"/>
    </source>
</evidence>
<keyword evidence="12" id="KW-0902">Two-component regulatory system</keyword>
<evidence type="ECO:0000256" key="7">
    <source>
        <dbReference type="ARBA" id="ARBA00022692"/>
    </source>
</evidence>
<feature type="domain" description="Response regulatory" evidence="20">
    <location>
        <begin position="1146"/>
        <end position="1261"/>
    </location>
</feature>
<evidence type="ECO:0000256" key="17">
    <source>
        <dbReference type="SAM" id="Coils"/>
    </source>
</evidence>
<dbReference type="GO" id="GO:0000155">
    <property type="term" value="F:phosphorelay sensor kinase activity"/>
    <property type="evidence" value="ECO:0007669"/>
    <property type="project" value="InterPro"/>
</dbReference>
<dbReference type="SMART" id="SM00448">
    <property type="entry name" value="REC"/>
    <property type="match status" value="1"/>
</dbReference>
<dbReference type="InterPro" id="IPR008207">
    <property type="entry name" value="Sig_transdc_His_kin_Hpt_dom"/>
</dbReference>
<proteinExistence type="predicted"/>
<feature type="domain" description="CBS" evidence="24">
    <location>
        <begin position="16"/>
        <end position="73"/>
    </location>
</feature>
<evidence type="ECO:0000256" key="6">
    <source>
        <dbReference type="ARBA" id="ARBA00022679"/>
    </source>
</evidence>
<keyword evidence="5 15" id="KW-0597">Phosphoprotein</keyword>
<dbReference type="Pfam" id="PF01590">
    <property type="entry name" value="GAF"/>
    <property type="match status" value="2"/>
</dbReference>
<dbReference type="Gene3D" id="3.30.450.40">
    <property type="match status" value="1"/>
</dbReference>
<evidence type="ECO:0000256" key="13">
    <source>
        <dbReference type="ARBA" id="ARBA00023136"/>
    </source>
</evidence>
<dbReference type="SUPFAM" id="SSF55785">
    <property type="entry name" value="PYP-like sensor domain (PAS domain)"/>
    <property type="match status" value="3"/>
</dbReference>
<evidence type="ECO:0000256" key="15">
    <source>
        <dbReference type="PROSITE-ProRule" id="PRU00169"/>
    </source>
</evidence>
<dbReference type="Pfam" id="PF08448">
    <property type="entry name" value="PAS_4"/>
    <property type="match status" value="1"/>
</dbReference>
<feature type="modified residue" description="Phosphohistidine" evidence="14">
    <location>
        <position position="1363"/>
    </location>
</feature>
<dbReference type="Pfam" id="PF02518">
    <property type="entry name" value="HATPase_c"/>
    <property type="match status" value="1"/>
</dbReference>
<feature type="domain" description="HPt" evidence="23">
    <location>
        <begin position="1324"/>
        <end position="1424"/>
    </location>
</feature>
<keyword evidence="8" id="KW-0547">Nucleotide-binding</keyword>
<dbReference type="OrthoDB" id="5389090at2"/>
<keyword evidence="17" id="KW-0175">Coiled coil</keyword>
<dbReference type="Pfam" id="PF01627">
    <property type="entry name" value="Hpt"/>
    <property type="match status" value="1"/>
</dbReference>
<dbReference type="Gene3D" id="3.30.450.20">
    <property type="entry name" value="PAS domain"/>
    <property type="match status" value="3"/>
</dbReference>
<evidence type="ECO:0000256" key="16">
    <source>
        <dbReference type="PROSITE-ProRule" id="PRU00703"/>
    </source>
</evidence>
<evidence type="ECO:0000259" key="23">
    <source>
        <dbReference type="PROSITE" id="PS50894"/>
    </source>
</evidence>
<dbReference type="EC" id="2.7.13.3" evidence="3"/>
<dbReference type="InterPro" id="IPR013655">
    <property type="entry name" value="PAS_fold_3"/>
</dbReference>
<evidence type="ECO:0000256" key="5">
    <source>
        <dbReference type="ARBA" id="ARBA00022553"/>
    </source>
</evidence>
<dbReference type="EMBL" id="CP001344">
    <property type="protein sequence ID" value="ACL45604.1"/>
    <property type="molecule type" value="Genomic_DNA"/>
</dbReference>
<dbReference type="eggNOG" id="COG5002">
    <property type="taxonomic scope" value="Bacteria"/>
</dbReference>
<evidence type="ECO:0000256" key="3">
    <source>
        <dbReference type="ARBA" id="ARBA00012438"/>
    </source>
</evidence>
<dbReference type="CDD" id="cd00082">
    <property type="entry name" value="HisKA"/>
    <property type="match status" value="1"/>
</dbReference>
<evidence type="ECO:0000259" key="20">
    <source>
        <dbReference type="PROSITE" id="PS50110"/>
    </source>
</evidence>
<dbReference type="Gene3D" id="3.40.50.2300">
    <property type="match status" value="1"/>
</dbReference>
<keyword evidence="13" id="KW-0472">Membrane</keyword>
<dbReference type="CDD" id="cd16922">
    <property type="entry name" value="HATPase_EvgS-ArcB-TorS-like"/>
    <property type="match status" value="1"/>
</dbReference>
<dbReference type="PRINTS" id="PR00344">
    <property type="entry name" value="BCTRLSENSOR"/>
</dbReference>
<dbReference type="Pfam" id="PF00571">
    <property type="entry name" value="CBS"/>
    <property type="match status" value="2"/>
</dbReference>
<dbReference type="FunFam" id="3.30.565.10:FF:000078">
    <property type="entry name" value="Two-component sensor histidine kinase"/>
    <property type="match status" value="1"/>
</dbReference>
<dbReference type="Pfam" id="PF08447">
    <property type="entry name" value="PAS_3"/>
    <property type="match status" value="2"/>
</dbReference>
<keyword evidence="10" id="KW-0067">ATP-binding</keyword>
<keyword evidence="6 25" id="KW-0808">Transferase</keyword>
<dbReference type="SUPFAM" id="SSF54631">
    <property type="entry name" value="CBS-domain pair"/>
    <property type="match status" value="1"/>
</dbReference>
<dbReference type="SUPFAM" id="SSF55781">
    <property type="entry name" value="GAF domain-like"/>
    <property type="match status" value="2"/>
</dbReference>
<dbReference type="Pfam" id="PF00072">
    <property type="entry name" value="Response_reg"/>
    <property type="match status" value="1"/>
</dbReference>
<dbReference type="InterPro" id="IPR004358">
    <property type="entry name" value="Sig_transdc_His_kin-like_C"/>
</dbReference>
<dbReference type="SMART" id="SM00091">
    <property type="entry name" value="PAS"/>
    <property type="match status" value="3"/>
</dbReference>
<dbReference type="InterPro" id="IPR036641">
    <property type="entry name" value="HPT_dom_sf"/>
</dbReference>
<evidence type="ECO:0000256" key="9">
    <source>
        <dbReference type="ARBA" id="ARBA00022777"/>
    </source>
</evidence>
<dbReference type="SMART" id="SM00086">
    <property type="entry name" value="PAC"/>
    <property type="match status" value="3"/>
</dbReference>
<dbReference type="CDD" id="cd00088">
    <property type="entry name" value="HPT"/>
    <property type="match status" value="1"/>
</dbReference>
<dbReference type="InterPro" id="IPR011006">
    <property type="entry name" value="CheY-like_superfamily"/>
</dbReference>
<evidence type="ECO:0000256" key="4">
    <source>
        <dbReference type="ARBA" id="ARBA00022475"/>
    </source>
</evidence>
<dbReference type="PANTHER" id="PTHR45339">
    <property type="entry name" value="HYBRID SIGNAL TRANSDUCTION HISTIDINE KINASE J"/>
    <property type="match status" value="1"/>
</dbReference>
<dbReference type="InterPro" id="IPR036890">
    <property type="entry name" value="HATPase_C_sf"/>
</dbReference>
<dbReference type="PROSITE" id="PS50113">
    <property type="entry name" value="PAC"/>
    <property type="match status" value="2"/>
</dbReference>
<protein>
    <recommendedName>
        <fullName evidence="3">histidine kinase</fullName>
        <ecNumber evidence="3">2.7.13.3</ecNumber>
    </recommendedName>
</protein>